<dbReference type="InterPro" id="IPR028994">
    <property type="entry name" value="Integrin_alpha_N"/>
</dbReference>
<name>A0A067DGN0_CITSI</name>
<evidence type="ECO:0000256" key="4">
    <source>
        <dbReference type="ARBA" id="ARBA00023136"/>
    </source>
</evidence>
<dbReference type="EMBL" id="KK785512">
    <property type="protein sequence ID" value="KDO42149.1"/>
    <property type="molecule type" value="Genomic_DNA"/>
</dbReference>
<protein>
    <recommendedName>
        <fullName evidence="8">FG-GAP repeat-containing protein</fullName>
    </recommendedName>
</protein>
<sequence length="207" mass="23299">MKSSTTSANCVLLICLLLFNSARGGDNSEQNKFRQREATDDQLGLPQIDEDALVNTQCPKNLELRWQTEVSSSIYATPLIADINSDGKLDIVVPSFLHYLEVLEGSDGDKMPGWPAFHQSSVHSSPLLYDIDKDGVREIALATYNGEVLFFRVSGYMMTDKLEIPRRKVRKDWYVGLHSDPVDRSHPDVHDDLIVQESEAARMKSML</sequence>
<dbReference type="PANTHER" id="PTHR21419:SF23">
    <property type="entry name" value="PROTEIN DEFECTIVE IN EXINE FORMATION 1"/>
    <property type="match status" value="1"/>
</dbReference>
<feature type="chain" id="PRO_5007371304" description="FG-GAP repeat-containing protein" evidence="5">
    <location>
        <begin position="25"/>
        <end position="207"/>
    </location>
</feature>
<evidence type="ECO:0000256" key="3">
    <source>
        <dbReference type="ARBA" id="ARBA00022989"/>
    </source>
</evidence>
<evidence type="ECO:0000313" key="6">
    <source>
        <dbReference type="EMBL" id="KDO42149.1"/>
    </source>
</evidence>
<feature type="non-terminal residue" evidence="6">
    <location>
        <position position="207"/>
    </location>
</feature>
<reference evidence="6 7" key="1">
    <citation type="submission" date="2014-04" db="EMBL/GenBank/DDBJ databases">
        <authorList>
            <consortium name="International Citrus Genome Consortium"/>
            <person name="Gmitter F."/>
            <person name="Chen C."/>
            <person name="Farmerie W."/>
            <person name="Harkins T."/>
            <person name="Desany B."/>
            <person name="Mohiuddin M."/>
            <person name="Kodira C."/>
            <person name="Borodovsky M."/>
            <person name="Lomsadze A."/>
            <person name="Burns P."/>
            <person name="Jenkins J."/>
            <person name="Prochnik S."/>
            <person name="Shu S."/>
            <person name="Chapman J."/>
            <person name="Pitluck S."/>
            <person name="Schmutz J."/>
            <person name="Rokhsar D."/>
        </authorList>
    </citation>
    <scope>NUCLEOTIDE SEQUENCE</scope>
</reference>
<dbReference type="EMBL" id="KK785512">
    <property type="protein sequence ID" value="KDO42150.1"/>
    <property type="molecule type" value="Genomic_DNA"/>
</dbReference>
<evidence type="ECO:0008006" key="8">
    <source>
        <dbReference type="Google" id="ProtNLM"/>
    </source>
</evidence>
<evidence type="ECO:0000256" key="2">
    <source>
        <dbReference type="ARBA" id="ARBA00022692"/>
    </source>
</evidence>
<keyword evidence="4" id="KW-0472">Membrane</keyword>
<gene>
    <name evidence="6" type="ORF">CISIN_1g0030121mg</name>
</gene>
<dbReference type="AlphaFoldDB" id="A0A067DGN0"/>
<keyword evidence="2" id="KW-0812">Transmembrane</keyword>
<proteinExistence type="predicted"/>
<keyword evidence="5" id="KW-0732">Signal</keyword>
<evidence type="ECO:0000313" key="7">
    <source>
        <dbReference type="Proteomes" id="UP000027120"/>
    </source>
</evidence>
<dbReference type="GO" id="GO:0016020">
    <property type="term" value="C:membrane"/>
    <property type="evidence" value="ECO:0007669"/>
    <property type="project" value="UniProtKB-SubCell"/>
</dbReference>
<organism evidence="6 7">
    <name type="scientific">Citrus sinensis</name>
    <name type="common">Sweet orange</name>
    <name type="synonym">Citrus aurantium var. sinensis</name>
    <dbReference type="NCBI Taxonomy" id="2711"/>
    <lineage>
        <taxon>Eukaryota</taxon>
        <taxon>Viridiplantae</taxon>
        <taxon>Streptophyta</taxon>
        <taxon>Embryophyta</taxon>
        <taxon>Tracheophyta</taxon>
        <taxon>Spermatophyta</taxon>
        <taxon>Magnoliopsida</taxon>
        <taxon>eudicotyledons</taxon>
        <taxon>Gunneridae</taxon>
        <taxon>Pentapetalae</taxon>
        <taxon>rosids</taxon>
        <taxon>malvids</taxon>
        <taxon>Sapindales</taxon>
        <taxon>Rutaceae</taxon>
        <taxon>Aurantioideae</taxon>
        <taxon>Citrus</taxon>
    </lineage>
</organism>
<dbReference type="InterPro" id="IPR045232">
    <property type="entry name" value="FAM234"/>
</dbReference>
<dbReference type="Proteomes" id="UP000027120">
    <property type="component" value="Unassembled WGS sequence"/>
</dbReference>
<comment type="subcellular location">
    <subcellularLocation>
        <location evidence="1">Membrane</location>
        <topology evidence="1">Single-pass membrane protein</topology>
    </subcellularLocation>
</comment>
<feature type="signal peptide" evidence="5">
    <location>
        <begin position="1"/>
        <end position="24"/>
    </location>
</feature>
<dbReference type="STRING" id="2711.A0A067DGN0"/>
<accession>A0A067DGN0</accession>
<evidence type="ECO:0000256" key="1">
    <source>
        <dbReference type="ARBA" id="ARBA00004167"/>
    </source>
</evidence>
<keyword evidence="3" id="KW-1133">Transmembrane helix</keyword>
<keyword evidence="7" id="KW-1185">Reference proteome</keyword>
<evidence type="ECO:0000256" key="5">
    <source>
        <dbReference type="SAM" id="SignalP"/>
    </source>
</evidence>
<dbReference type="PANTHER" id="PTHR21419">
    <property type="match status" value="1"/>
</dbReference>
<dbReference type="SUPFAM" id="SSF69318">
    <property type="entry name" value="Integrin alpha N-terminal domain"/>
    <property type="match status" value="1"/>
</dbReference>